<organism evidence="1 2">
    <name type="scientific">Thelephora ganbajun</name>
    <name type="common">Ganba fungus</name>
    <dbReference type="NCBI Taxonomy" id="370292"/>
    <lineage>
        <taxon>Eukaryota</taxon>
        <taxon>Fungi</taxon>
        <taxon>Dikarya</taxon>
        <taxon>Basidiomycota</taxon>
        <taxon>Agaricomycotina</taxon>
        <taxon>Agaricomycetes</taxon>
        <taxon>Thelephorales</taxon>
        <taxon>Thelephoraceae</taxon>
        <taxon>Thelephora</taxon>
    </lineage>
</organism>
<sequence length="149" mass="16611">MVVTVYRFARVGPEYRREDSLRPRFTKSDAFESLFSLITAVVAGTPDQLLGRVKLEPLSYPHSVQVGDPVGLPPFPGSAPPPFFVQKSSFKNLNSSRGSFFFFFNPRPGRCLPDSLVPEQTLYIVLQGPWNGEARVLTALSSMKGVFWV</sequence>
<protein>
    <submittedName>
        <fullName evidence="1">Uncharacterized protein</fullName>
    </submittedName>
</protein>
<comment type="caution">
    <text evidence="1">The sequence shown here is derived from an EMBL/GenBank/DDBJ whole genome shotgun (WGS) entry which is preliminary data.</text>
</comment>
<gene>
    <name evidence="1" type="ORF">BDM02DRAFT_1572409</name>
</gene>
<keyword evidence="2" id="KW-1185">Reference proteome</keyword>
<dbReference type="Proteomes" id="UP000886501">
    <property type="component" value="Unassembled WGS sequence"/>
</dbReference>
<reference evidence="1" key="1">
    <citation type="submission" date="2019-10" db="EMBL/GenBank/DDBJ databases">
        <authorList>
            <consortium name="DOE Joint Genome Institute"/>
            <person name="Kuo A."/>
            <person name="Miyauchi S."/>
            <person name="Kiss E."/>
            <person name="Drula E."/>
            <person name="Kohler A."/>
            <person name="Sanchez-Garcia M."/>
            <person name="Andreopoulos B."/>
            <person name="Barry K.W."/>
            <person name="Bonito G."/>
            <person name="Buee M."/>
            <person name="Carver A."/>
            <person name="Chen C."/>
            <person name="Cichocki N."/>
            <person name="Clum A."/>
            <person name="Culley D."/>
            <person name="Crous P.W."/>
            <person name="Fauchery L."/>
            <person name="Girlanda M."/>
            <person name="Hayes R."/>
            <person name="Keri Z."/>
            <person name="Labutti K."/>
            <person name="Lipzen A."/>
            <person name="Lombard V."/>
            <person name="Magnuson J."/>
            <person name="Maillard F."/>
            <person name="Morin E."/>
            <person name="Murat C."/>
            <person name="Nolan M."/>
            <person name="Ohm R."/>
            <person name="Pangilinan J."/>
            <person name="Pereira M."/>
            <person name="Perotto S."/>
            <person name="Peter M."/>
            <person name="Riley R."/>
            <person name="Sitrit Y."/>
            <person name="Stielow B."/>
            <person name="Szollosi G."/>
            <person name="Zifcakova L."/>
            <person name="Stursova M."/>
            <person name="Spatafora J.W."/>
            <person name="Tedersoo L."/>
            <person name="Vaario L.-M."/>
            <person name="Yamada A."/>
            <person name="Yan M."/>
            <person name="Wang P."/>
            <person name="Xu J."/>
            <person name="Bruns T."/>
            <person name="Baldrian P."/>
            <person name="Vilgalys R."/>
            <person name="Henrissat B."/>
            <person name="Grigoriev I.V."/>
            <person name="Hibbett D."/>
            <person name="Nagy L.G."/>
            <person name="Martin F.M."/>
        </authorList>
    </citation>
    <scope>NUCLEOTIDE SEQUENCE</scope>
    <source>
        <strain evidence="1">P2</strain>
    </source>
</reference>
<name>A0ACB6ZVA6_THEGA</name>
<evidence type="ECO:0000313" key="1">
    <source>
        <dbReference type="EMBL" id="KAF9653474.1"/>
    </source>
</evidence>
<evidence type="ECO:0000313" key="2">
    <source>
        <dbReference type="Proteomes" id="UP000886501"/>
    </source>
</evidence>
<reference evidence="1" key="2">
    <citation type="journal article" date="2020" name="Nat. Commun.">
        <title>Large-scale genome sequencing of mycorrhizal fungi provides insights into the early evolution of symbiotic traits.</title>
        <authorList>
            <person name="Miyauchi S."/>
            <person name="Kiss E."/>
            <person name="Kuo A."/>
            <person name="Drula E."/>
            <person name="Kohler A."/>
            <person name="Sanchez-Garcia M."/>
            <person name="Morin E."/>
            <person name="Andreopoulos B."/>
            <person name="Barry K.W."/>
            <person name="Bonito G."/>
            <person name="Buee M."/>
            <person name="Carver A."/>
            <person name="Chen C."/>
            <person name="Cichocki N."/>
            <person name="Clum A."/>
            <person name="Culley D."/>
            <person name="Crous P.W."/>
            <person name="Fauchery L."/>
            <person name="Girlanda M."/>
            <person name="Hayes R.D."/>
            <person name="Keri Z."/>
            <person name="LaButti K."/>
            <person name="Lipzen A."/>
            <person name="Lombard V."/>
            <person name="Magnuson J."/>
            <person name="Maillard F."/>
            <person name="Murat C."/>
            <person name="Nolan M."/>
            <person name="Ohm R.A."/>
            <person name="Pangilinan J."/>
            <person name="Pereira M.F."/>
            <person name="Perotto S."/>
            <person name="Peter M."/>
            <person name="Pfister S."/>
            <person name="Riley R."/>
            <person name="Sitrit Y."/>
            <person name="Stielow J.B."/>
            <person name="Szollosi G."/>
            <person name="Zifcakova L."/>
            <person name="Stursova M."/>
            <person name="Spatafora J.W."/>
            <person name="Tedersoo L."/>
            <person name="Vaario L.M."/>
            <person name="Yamada A."/>
            <person name="Yan M."/>
            <person name="Wang P."/>
            <person name="Xu J."/>
            <person name="Bruns T."/>
            <person name="Baldrian P."/>
            <person name="Vilgalys R."/>
            <person name="Dunand C."/>
            <person name="Henrissat B."/>
            <person name="Grigoriev I.V."/>
            <person name="Hibbett D."/>
            <person name="Nagy L.G."/>
            <person name="Martin F.M."/>
        </authorList>
    </citation>
    <scope>NUCLEOTIDE SEQUENCE</scope>
    <source>
        <strain evidence="1">P2</strain>
    </source>
</reference>
<dbReference type="EMBL" id="MU117963">
    <property type="protein sequence ID" value="KAF9653474.1"/>
    <property type="molecule type" value="Genomic_DNA"/>
</dbReference>
<accession>A0ACB6ZVA6</accession>
<proteinExistence type="predicted"/>